<evidence type="ECO:0000256" key="1">
    <source>
        <dbReference type="SAM" id="MobiDB-lite"/>
    </source>
</evidence>
<dbReference type="EMBL" id="HBHX01008491">
    <property type="protein sequence ID" value="CAE0104038.1"/>
    <property type="molecule type" value="Transcribed_RNA"/>
</dbReference>
<gene>
    <name evidence="2" type="ORF">HERI1096_LOCUS4696</name>
</gene>
<reference evidence="2" key="1">
    <citation type="submission" date="2021-01" db="EMBL/GenBank/DDBJ databases">
        <authorList>
            <person name="Corre E."/>
            <person name="Pelletier E."/>
            <person name="Niang G."/>
            <person name="Scheremetjew M."/>
            <person name="Finn R."/>
            <person name="Kale V."/>
            <person name="Holt S."/>
            <person name="Cochrane G."/>
            <person name="Meng A."/>
            <person name="Brown T."/>
            <person name="Cohen L."/>
        </authorList>
    </citation>
    <scope>NUCLEOTIDE SEQUENCE</scope>
    <source>
        <strain evidence="2">CCMP281</strain>
    </source>
</reference>
<feature type="region of interest" description="Disordered" evidence="1">
    <location>
        <begin position="139"/>
        <end position="183"/>
    </location>
</feature>
<accession>A0A7S3ERX0</accession>
<sequence length="282" mass="29950">MDELLKQPTMERHVPDVNAAVERYVANKRAKQETINEYLDCIEDFLSPAAPLQVAFNPSSSLADAAARSMNASPAPGGPTTQMLAATRPGGGESLLGPGIIKRDPMHHLAHDEVALPPAIAAIKSEALAALSPLPPPTPPVPVPAPAPAPVPAPAQQTSTAGASNGTSEGEGEGVPAAKRQRRETVGSQLLGALSQELGLTSPQVDALSGQKEFIKADREIVQQCIRLIKELRSRVSEHVKTSQGITDGLRRILTPVQVAKFLMWVEKHQKSMDMLNSMLAE</sequence>
<organism evidence="2">
    <name type="scientific">Haptolina ericina</name>
    <dbReference type="NCBI Taxonomy" id="156174"/>
    <lineage>
        <taxon>Eukaryota</taxon>
        <taxon>Haptista</taxon>
        <taxon>Haptophyta</taxon>
        <taxon>Prymnesiophyceae</taxon>
        <taxon>Prymnesiales</taxon>
        <taxon>Prymnesiaceae</taxon>
        <taxon>Haptolina</taxon>
    </lineage>
</organism>
<evidence type="ECO:0000313" key="2">
    <source>
        <dbReference type="EMBL" id="CAE0104038.1"/>
    </source>
</evidence>
<protein>
    <submittedName>
        <fullName evidence="2">Uncharacterized protein</fullName>
    </submittedName>
</protein>
<proteinExistence type="predicted"/>
<dbReference type="AlphaFoldDB" id="A0A7S3ERX0"/>
<feature type="compositionally biased region" description="Pro residues" evidence="1">
    <location>
        <begin position="139"/>
        <end position="153"/>
    </location>
</feature>
<feature type="region of interest" description="Disordered" evidence="1">
    <location>
        <begin position="69"/>
        <end position="100"/>
    </location>
</feature>
<name>A0A7S3ERX0_9EUKA</name>